<evidence type="ECO:0000313" key="2">
    <source>
        <dbReference type="EMBL" id="AWH93870.1"/>
    </source>
</evidence>
<gene>
    <name evidence="2" type="ORF">A6035_09165</name>
</gene>
<evidence type="ECO:0000256" key="1">
    <source>
        <dbReference type="SAM" id="MobiDB-lite"/>
    </source>
</evidence>
<dbReference type="AlphaFoldDB" id="A0A2S1RC71"/>
<dbReference type="EMBL" id="CP015449">
    <property type="protein sequence ID" value="AWH93870.1"/>
    <property type="molecule type" value="Genomic_DNA"/>
</dbReference>
<accession>A0A2S1RC71</accession>
<proteinExistence type="predicted"/>
<keyword evidence="3" id="KW-1185">Reference proteome</keyword>
<evidence type="ECO:0000313" key="3">
    <source>
        <dbReference type="Proteomes" id="UP000244928"/>
    </source>
</evidence>
<dbReference type="KEGG" id="dlu:A6035_09165"/>
<reference evidence="2 3" key="1">
    <citation type="submission" date="2016-04" db="EMBL/GenBank/DDBJ databases">
        <title>Complete genome sequence of Dietzia lutea YIM 80766T, a strain isolated from desert soil in Egypt.</title>
        <authorList>
            <person name="Zhao J."/>
            <person name="Hu B."/>
            <person name="Geng S."/>
            <person name="Nie Y."/>
            <person name="Tang Y."/>
        </authorList>
    </citation>
    <scope>NUCLEOTIDE SEQUENCE [LARGE SCALE GENOMIC DNA]</scope>
    <source>
        <strain evidence="2 3">YIM 80766</strain>
    </source>
</reference>
<feature type="region of interest" description="Disordered" evidence="1">
    <location>
        <begin position="151"/>
        <end position="173"/>
    </location>
</feature>
<organism evidence="2 3">
    <name type="scientific">Dietzia lutea</name>
    <dbReference type="NCBI Taxonomy" id="546160"/>
    <lineage>
        <taxon>Bacteria</taxon>
        <taxon>Bacillati</taxon>
        <taxon>Actinomycetota</taxon>
        <taxon>Actinomycetes</taxon>
        <taxon>Mycobacteriales</taxon>
        <taxon>Dietziaceae</taxon>
        <taxon>Dietzia</taxon>
    </lineage>
</organism>
<sequence>MPRSPRSTPPPVRFPDPWLPVVAPARGATAVATYLRAHLYGAAVGRSLLDRCISAVEPADRVRLVPLRAEFDREIDIAAALLRRLSPWGAPGRGLLRASSVVTLSALPVGPVLRDPLARLAVLETLRTLVVAKRSMWELLAASWVADDPAPGGDGAGARRDGAGTGGDDDEVGVHDTGRLLRGLAGQARAQEELLEQLRRTYGLAVFG</sequence>
<dbReference type="Proteomes" id="UP000244928">
    <property type="component" value="Chromosome"/>
</dbReference>
<protein>
    <submittedName>
        <fullName evidence="2">Uncharacterized protein</fullName>
    </submittedName>
</protein>
<name>A0A2S1RC71_9ACTN</name>